<dbReference type="AlphaFoldDB" id="A0A4Z0A3L0"/>
<gene>
    <name evidence="3" type="ORF">EWM64_g2696</name>
</gene>
<evidence type="ECO:0000256" key="1">
    <source>
        <dbReference type="SAM" id="MobiDB-lite"/>
    </source>
</evidence>
<dbReference type="PANTHER" id="PTHR38248:SF2">
    <property type="entry name" value="FUNK1 11"/>
    <property type="match status" value="1"/>
</dbReference>
<feature type="region of interest" description="Disordered" evidence="1">
    <location>
        <begin position="591"/>
        <end position="610"/>
    </location>
</feature>
<evidence type="ECO:0000313" key="4">
    <source>
        <dbReference type="Proteomes" id="UP000298061"/>
    </source>
</evidence>
<feature type="domain" description="Fungal-type protein kinase" evidence="2">
    <location>
        <begin position="603"/>
        <end position="663"/>
    </location>
</feature>
<dbReference type="Proteomes" id="UP000298061">
    <property type="component" value="Unassembled WGS sequence"/>
</dbReference>
<evidence type="ECO:0000259" key="2">
    <source>
        <dbReference type="Pfam" id="PF17667"/>
    </source>
</evidence>
<feature type="domain" description="Fungal-type protein kinase" evidence="2">
    <location>
        <begin position="165"/>
        <end position="515"/>
    </location>
</feature>
<feature type="compositionally biased region" description="Basic and acidic residues" evidence="1">
    <location>
        <begin position="850"/>
        <end position="860"/>
    </location>
</feature>
<dbReference type="PROSITE" id="PS00109">
    <property type="entry name" value="PROTEIN_KINASE_TYR"/>
    <property type="match status" value="1"/>
</dbReference>
<dbReference type="InterPro" id="IPR011009">
    <property type="entry name" value="Kinase-like_dom_sf"/>
</dbReference>
<protein>
    <recommendedName>
        <fullName evidence="2">Fungal-type protein kinase domain-containing protein</fullName>
    </recommendedName>
</protein>
<organism evidence="3 4">
    <name type="scientific">Hericium alpestre</name>
    <dbReference type="NCBI Taxonomy" id="135208"/>
    <lineage>
        <taxon>Eukaryota</taxon>
        <taxon>Fungi</taxon>
        <taxon>Dikarya</taxon>
        <taxon>Basidiomycota</taxon>
        <taxon>Agaricomycotina</taxon>
        <taxon>Agaricomycetes</taxon>
        <taxon>Russulales</taxon>
        <taxon>Hericiaceae</taxon>
        <taxon>Hericium</taxon>
    </lineage>
</organism>
<feature type="region of interest" description="Disordered" evidence="1">
    <location>
        <begin position="837"/>
        <end position="860"/>
    </location>
</feature>
<dbReference type="InterPro" id="IPR040976">
    <property type="entry name" value="Pkinase_fungal"/>
</dbReference>
<dbReference type="PANTHER" id="PTHR38248">
    <property type="entry name" value="FUNK1 6"/>
    <property type="match status" value="1"/>
</dbReference>
<keyword evidence="4" id="KW-1185">Reference proteome</keyword>
<name>A0A4Z0A3L0_9AGAM</name>
<dbReference type="Pfam" id="PF17667">
    <property type="entry name" value="Pkinase_fungal"/>
    <property type="match status" value="2"/>
</dbReference>
<dbReference type="SUPFAM" id="SSF56112">
    <property type="entry name" value="Protein kinase-like (PK-like)"/>
    <property type="match status" value="1"/>
</dbReference>
<dbReference type="Gene3D" id="1.10.510.10">
    <property type="entry name" value="Transferase(Phosphotransferase) domain 1"/>
    <property type="match status" value="1"/>
</dbReference>
<dbReference type="InterPro" id="IPR008266">
    <property type="entry name" value="Tyr_kinase_AS"/>
</dbReference>
<dbReference type="OrthoDB" id="312874at2759"/>
<feature type="compositionally biased region" description="Basic and acidic residues" evidence="1">
    <location>
        <begin position="398"/>
        <end position="422"/>
    </location>
</feature>
<evidence type="ECO:0000313" key="3">
    <source>
        <dbReference type="EMBL" id="TFY81315.1"/>
    </source>
</evidence>
<accession>A0A4Z0A3L0</accession>
<proteinExistence type="predicted"/>
<dbReference type="STRING" id="135208.A0A4Z0A3L0"/>
<dbReference type="GO" id="GO:0004672">
    <property type="term" value="F:protein kinase activity"/>
    <property type="evidence" value="ECO:0007669"/>
    <property type="project" value="InterPro"/>
</dbReference>
<comment type="caution">
    <text evidence="3">The sequence shown here is derived from an EMBL/GenBank/DDBJ whole genome shotgun (WGS) entry which is preliminary data.</text>
</comment>
<sequence length="860" mass="97634">MGATQQKALVEDVAKMVQEELSNNAYVADTDAFLNRVLPVDSTHVASVLRHLNRFSPSWNSVPPSPTKEKNLYQPFVDTAAAVVEACRALRIKLEIDHAYWIARPDDAPRSRDEFAPLIRPDVAMVLGNDDVQSLLDLDNATKVLMDKIVACQSTEEKAKLSKELAEKCSVWWLRVLAPVEMKPKDDLENRKIGVDQLCRYLRQVLREQLDRRFALGLLVCKSKLSVWFCDRSGLLGTATPIDIHTDPRKFVQVIMAFSCLHPSKLGWDQSMMIYRLDTRTRHFSTDRGVTIADYESTIYRTKWAILLPEKDGLATGKWYITQYVLKQAWRMVRSPQEADFRAALTSPAPNVCDIIRSVDIGVKDGRTEVKDETSLVRQGLTLQVFAESTFSVATEAGNKRKASERDETKEEEKNVHVKSTEPEHIYATQSESLYTARVLTRTLMRTLGWPIKFFKDILELITVIRDAVQGHHDLYFDGVIHRDISTGNILICLTDDGRTIGCLIDLDYAKRTAKRINFPVSAVKSADVSIAVSLLGWMHGLQIDDGLATDLLRRFKDGRRVNFYVEHLLDIYPDTPREQVSKVGLRLQYQPNTNSAPPSWHDRQAGSGRRTGTKAFMSCEVLSGDAYTVGAAKKQGLIADSTQSHSAIHDLESFFWVLVYLCLTRKGPGGARREELCTRNPTEKRAQALHVIVYCLFDSDDDRTLTRNKKRLFEKPDDFEDLIMGHFHPYFERLKPLLSAWWKILRLGFYAYDDVMQGTIHQQVLDILNEEVKNISEGYPTHAEEQASDAMEKELARRRLDLEQNMSIARDIHPWEESPARAVSYAGMYDGSAVMDVPTTPTPQGTKKLKTEAEARLHE</sequence>
<dbReference type="EMBL" id="SFCI01000225">
    <property type="protein sequence ID" value="TFY81315.1"/>
    <property type="molecule type" value="Genomic_DNA"/>
</dbReference>
<feature type="region of interest" description="Disordered" evidence="1">
    <location>
        <begin position="397"/>
        <end position="422"/>
    </location>
</feature>
<reference evidence="3 4" key="1">
    <citation type="submission" date="2019-02" db="EMBL/GenBank/DDBJ databases">
        <title>Genome sequencing of the rare red list fungi Hericium alpestre (H. flagellum).</title>
        <authorList>
            <person name="Buettner E."/>
            <person name="Kellner H."/>
        </authorList>
    </citation>
    <scope>NUCLEOTIDE SEQUENCE [LARGE SCALE GENOMIC DNA]</scope>
    <source>
        <strain evidence="3 4">DSM 108284</strain>
    </source>
</reference>